<comment type="caution">
    <text evidence="2">The sequence shown here is derived from an EMBL/GenBank/DDBJ whole genome shotgun (WGS) entry which is preliminary data.</text>
</comment>
<proteinExistence type="predicted"/>
<protein>
    <submittedName>
        <fullName evidence="2">DUF4065 domain-containing protein</fullName>
    </submittedName>
</protein>
<evidence type="ECO:0000313" key="3">
    <source>
        <dbReference type="Proteomes" id="UP000290848"/>
    </source>
</evidence>
<evidence type="ECO:0000313" key="2">
    <source>
        <dbReference type="EMBL" id="RXF67744.1"/>
    </source>
</evidence>
<sequence length="215" mass="24892">MELALLSNTQSEIQTKHNMEITLAQNKAFNVLVYYAERIQPLNLTKAIKLLYIADEKAMRQSGVPITWLNYKAWKLGPVQEDIYFKIKQANDYSKSGVDGSLEVVSAPTVLPDGIVLKPRKPFDDSQFSDYEIDVLDEVLKQYGKYTSEQLVEILHREGSLWHKVVKEHHLEKQFELKNNRSDYVIELTDLLDTDFKKSAFEVAYRSYLMQANLI</sequence>
<dbReference type="Pfam" id="PF13274">
    <property type="entry name" value="SocA_Panacea"/>
    <property type="match status" value="1"/>
</dbReference>
<dbReference type="AlphaFoldDB" id="A0A4Q0M4C6"/>
<evidence type="ECO:0000259" key="1">
    <source>
        <dbReference type="Pfam" id="PF13274"/>
    </source>
</evidence>
<reference evidence="2 3" key="1">
    <citation type="submission" date="2018-12" db="EMBL/GenBank/DDBJ databases">
        <title>The Draft Genome Sequence of the Soil Bacterium Pedobacter tournemirensis R1.</title>
        <authorList>
            <person name="He J."/>
        </authorList>
    </citation>
    <scope>NUCLEOTIDE SEQUENCE [LARGE SCALE GENOMIC DNA]</scope>
    <source>
        <strain evidence="2 3">R1</strain>
    </source>
</reference>
<name>A0A4Q0M4C6_9SPHI</name>
<organism evidence="2 3">
    <name type="scientific">Arcticibacter tournemirensis</name>
    <dbReference type="NCBI Taxonomy" id="699437"/>
    <lineage>
        <taxon>Bacteria</taxon>
        <taxon>Pseudomonadati</taxon>
        <taxon>Bacteroidota</taxon>
        <taxon>Sphingobacteriia</taxon>
        <taxon>Sphingobacteriales</taxon>
        <taxon>Sphingobacteriaceae</taxon>
        <taxon>Arcticibacter</taxon>
    </lineage>
</organism>
<dbReference type="InterPro" id="IPR025272">
    <property type="entry name" value="SocA_Panacea"/>
</dbReference>
<dbReference type="Proteomes" id="UP000290848">
    <property type="component" value="Unassembled WGS sequence"/>
</dbReference>
<feature type="domain" description="Antitoxin SocA-like Panacea" evidence="1">
    <location>
        <begin position="48"/>
        <end position="163"/>
    </location>
</feature>
<accession>A0A4Q0M4C6</accession>
<gene>
    <name evidence="2" type="ORF">EKH83_18130</name>
</gene>
<dbReference type="EMBL" id="RXOC01000015">
    <property type="protein sequence ID" value="RXF67744.1"/>
    <property type="molecule type" value="Genomic_DNA"/>
</dbReference>